<name>A0A8J3E519_9PROT</name>
<sequence>MTTSKIDAETDALVALFTRHGGDGYFGERVTQAEHALQSAALAEDEGAAPALVVAALLHDVGHLIHTGGEDIADRGIDARHEAIGATYLARLFGPAVVEPVRLHVPAKRYLCAIDKGYWQDLSPASKQSLELQGGVFSPDEAEAFANLPQAQDAVRLRRWDDRAKVMGLETRPIESYRELIAAVMASHPAN</sequence>
<evidence type="ECO:0000313" key="3">
    <source>
        <dbReference type="Proteomes" id="UP000646365"/>
    </source>
</evidence>
<dbReference type="PANTHER" id="PTHR40202">
    <property type="match status" value="1"/>
</dbReference>
<reference evidence="2" key="2">
    <citation type="submission" date="2020-09" db="EMBL/GenBank/DDBJ databases">
        <authorList>
            <person name="Sun Q."/>
            <person name="Zhou Y."/>
        </authorList>
    </citation>
    <scope>NUCLEOTIDE SEQUENCE</scope>
    <source>
        <strain evidence="2">CGMCC 1.15725</strain>
    </source>
</reference>
<dbReference type="AlphaFoldDB" id="A0A8J3E519"/>
<keyword evidence="3" id="KW-1185">Reference proteome</keyword>
<reference evidence="2" key="1">
    <citation type="journal article" date="2014" name="Int. J. Syst. Evol. Microbiol.">
        <title>Complete genome sequence of Corynebacterium casei LMG S-19264T (=DSM 44701T), isolated from a smear-ripened cheese.</title>
        <authorList>
            <consortium name="US DOE Joint Genome Institute (JGI-PGF)"/>
            <person name="Walter F."/>
            <person name="Albersmeier A."/>
            <person name="Kalinowski J."/>
            <person name="Ruckert C."/>
        </authorList>
    </citation>
    <scope>NUCLEOTIDE SEQUENCE</scope>
    <source>
        <strain evidence="2">CGMCC 1.15725</strain>
    </source>
</reference>
<dbReference type="PANTHER" id="PTHR40202:SF1">
    <property type="entry name" value="HD DOMAIN-CONTAINING PROTEIN"/>
    <property type="match status" value="1"/>
</dbReference>
<dbReference type="InterPro" id="IPR006674">
    <property type="entry name" value="HD_domain"/>
</dbReference>
<comment type="caution">
    <text evidence="2">The sequence shown here is derived from an EMBL/GenBank/DDBJ whole genome shotgun (WGS) entry which is preliminary data.</text>
</comment>
<dbReference type="EMBL" id="BMJQ01000006">
    <property type="protein sequence ID" value="GGF18649.1"/>
    <property type="molecule type" value="Genomic_DNA"/>
</dbReference>
<dbReference type="Proteomes" id="UP000646365">
    <property type="component" value="Unassembled WGS sequence"/>
</dbReference>
<gene>
    <name evidence="2" type="ORF">GCM10011611_25660</name>
</gene>
<dbReference type="NCBIfam" id="TIGR03276">
    <property type="entry name" value="Phn-HD"/>
    <property type="match status" value="1"/>
</dbReference>
<dbReference type="Pfam" id="PF01966">
    <property type="entry name" value="HD"/>
    <property type="match status" value="1"/>
</dbReference>
<dbReference type="Gene3D" id="1.10.3210.10">
    <property type="entry name" value="Hypothetical protein af1432"/>
    <property type="match status" value="1"/>
</dbReference>
<accession>A0A8J3E519</accession>
<dbReference type="InterPro" id="IPR017670">
    <property type="entry name" value="Phosphonate_degrad-assoc"/>
</dbReference>
<feature type="domain" description="HD" evidence="1">
    <location>
        <begin position="34"/>
        <end position="104"/>
    </location>
</feature>
<evidence type="ECO:0000259" key="1">
    <source>
        <dbReference type="Pfam" id="PF01966"/>
    </source>
</evidence>
<dbReference type="SUPFAM" id="SSF109604">
    <property type="entry name" value="HD-domain/PDEase-like"/>
    <property type="match status" value="1"/>
</dbReference>
<evidence type="ECO:0000313" key="2">
    <source>
        <dbReference type="EMBL" id="GGF18649.1"/>
    </source>
</evidence>
<protein>
    <submittedName>
        <fullName evidence="2">Phosphohydrolase</fullName>
    </submittedName>
</protein>
<organism evidence="2 3">
    <name type="scientific">Aliidongia dinghuensis</name>
    <dbReference type="NCBI Taxonomy" id="1867774"/>
    <lineage>
        <taxon>Bacteria</taxon>
        <taxon>Pseudomonadati</taxon>
        <taxon>Pseudomonadota</taxon>
        <taxon>Alphaproteobacteria</taxon>
        <taxon>Rhodospirillales</taxon>
        <taxon>Dongiaceae</taxon>
        <taxon>Aliidongia</taxon>
    </lineage>
</organism>
<proteinExistence type="predicted"/>
<dbReference type="InterPro" id="IPR052567">
    <property type="entry name" value="OP_Dioxygenase"/>
</dbReference>